<protein>
    <submittedName>
        <fullName evidence="1">Uncharacterized protein</fullName>
    </submittedName>
</protein>
<evidence type="ECO:0000313" key="1">
    <source>
        <dbReference type="EMBL" id="VVT56903.1"/>
    </source>
</evidence>
<dbReference type="GeneID" id="43584204"/>
<proteinExistence type="predicted"/>
<dbReference type="RefSeq" id="XP_031855995.1">
    <property type="nucleotide sequence ID" value="XM_032000104.1"/>
</dbReference>
<accession>A0A5E8BZM7</accession>
<gene>
    <name evidence="1" type="ORF">SAPINGB_P005390</name>
</gene>
<reference evidence="1 2" key="1">
    <citation type="submission" date="2019-09" db="EMBL/GenBank/DDBJ databases">
        <authorList>
            <person name="Brejova B."/>
        </authorList>
    </citation>
    <scope>NUCLEOTIDE SEQUENCE [LARGE SCALE GENOMIC DNA]</scope>
</reference>
<evidence type="ECO:0000313" key="2">
    <source>
        <dbReference type="Proteomes" id="UP000398389"/>
    </source>
</evidence>
<sequence length="96" mass="11108">MPLFRFDRLEILELLTLLDLTEFRNKHKTKIANPRRHTTVFNGQRDQFDDEQEIGECLIRAGVVLEWVSDVEWATELPVLADSKDEGPSLTPVVFP</sequence>
<organism evidence="1 2">
    <name type="scientific">Magnusiomyces paraingens</name>
    <dbReference type="NCBI Taxonomy" id="2606893"/>
    <lineage>
        <taxon>Eukaryota</taxon>
        <taxon>Fungi</taxon>
        <taxon>Dikarya</taxon>
        <taxon>Ascomycota</taxon>
        <taxon>Saccharomycotina</taxon>
        <taxon>Dipodascomycetes</taxon>
        <taxon>Dipodascales</taxon>
        <taxon>Dipodascaceae</taxon>
        <taxon>Magnusiomyces</taxon>
    </lineage>
</organism>
<keyword evidence="2" id="KW-1185">Reference proteome</keyword>
<dbReference type="AlphaFoldDB" id="A0A5E8BZM7"/>
<dbReference type="EMBL" id="CABVLU010000004">
    <property type="protein sequence ID" value="VVT56903.1"/>
    <property type="molecule type" value="Genomic_DNA"/>
</dbReference>
<dbReference type="Proteomes" id="UP000398389">
    <property type="component" value="Unassembled WGS sequence"/>
</dbReference>
<name>A0A5E8BZM7_9ASCO</name>